<proteinExistence type="predicted"/>
<evidence type="ECO:0000313" key="3">
    <source>
        <dbReference type="Proteomes" id="UP000192578"/>
    </source>
</evidence>
<keyword evidence="3" id="KW-1185">Reference proteome</keyword>
<dbReference type="Proteomes" id="UP000192578">
    <property type="component" value="Unassembled WGS sequence"/>
</dbReference>
<accession>A0A9X6NEI0</accession>
<reference evidence="3" key="1">
    <citation type="submission" date="2017-01" db="EMBL/GenBank/DDBJ databases">
        <title>Comparative genomics of anhydrobiosis in the tardigrade Hypsibius dujardini.</title>
        <authorList>
            <person name="Yoshida Y."/>
            <person name="Koutsovoulos G."/>
            <person name="Laetsch D."/>
            <person name="Stevens L."/>
            <person name="Kumar S."/>
            <person name="Horikawa D."/>
            <person name="Ishino K."/>
            <person name="Komine S."/>
            <person name="Tomita M."/>
            <person name="Blaxter M."/>
            <person name="Arakawa K."/>
        </authorList>
    </citation>
    <scope>NUCLEOTIDE SEQUENCE [LARGE SCALE GENOMIC DNA]</scope>
    <source>
        <strain evidence="3">Z151</strain>
    </source>
</reference>
<name>A0A9X6NEI0_HYPEX</name>
<comment type="caution">
    <text evidence="2">The sequence shown here is derived from an EMBL/GenBank/DDBJ whole genome shotgun (WGS) entry which is preliminary data.</text>
</comment>
<sequence>MDWKDLAWLVGVHRPRGELGSLRRCSRSAVRSVSREVQRTIHTIYKQGDKYHHEVSIPSKNFKKAIEYTRHRDRRPTRPAHHQAQVHRGRRTRSVMSSPSGGSRGGQSHCLNQQ</sequence>
<feature type="compositionally biased region" description="Basic residues" evidence="1">
    <location>
        <begin position="71"/>
        <end position="93"/>
    </location>
</feature>
<dbReference type="AlphaFoldDB" id="A0A9X6NEI0"/>
<feature type="region of interest" description="Disordered" evidence="1">
    <location>
        <begin position="68"/>
        <end position="114"/>
    </location>
</feature>
<dbReference type="EMBL" id="MTYJ01000239">
    <property type="protein sequence ID" value="OWA51794.1"/>
    <property type="molecule type" value="Genomic_DNA"/>
</dbReference>
<protein>
    <submittedName>
        <fullName evidence="2">Uncharacterized protein</fullName>
    </submittedName>
</protein>
<gene>
    <name evidence="2" type="ORF">BV898_16260</name>
</gene>
<organism evidence="2 3">
    <name type="scientific">Hypsibius exemplaris</name>
    <name type="common">Freshwater tardigrade</name>
    <dbReference type="NCBI Taxonomy" id="2072580"/>
    <lineage>
        <taxon>Eukaryota</taxon>
        <taxon>Metazoa</taxon>
        <taxon>Ecdysozoa</taxon>
        <taxon>Tardigrada</taxon>
        <taxon>Eutardigrada</taxon>
        <taxon>Parachela</taxon>
        <taxon>Hypsibioidea</taxon>
        <taxon>Hypsibiidae</taxon>
        <taxon>Hypsibius</taxon>
    </lineage>
</organism>
<evidence type="ECO:0000256" key="1">
    <source>
        <dbReference type="SAM" id="MobiDB-lite"/>
    </source>
</evidence>
<evidence type="ECO:0000313" key="2">
    <source>
        <dbReference type="EMBL" id="OWA51794.1"/>
    </source>
</evidence>